<dbReference type="InterPro" id="IPR051178">
    <property type="entry name" value="TfdA_dioxygenase"/>
</dbReference>
<dbReference type="Pfam" id="PF02668">
    <property type="entry name" value="TauD"/>
    <property type="match status" value="1"/>
</dbReference>
<comment type="caution">
    <text evidence="7">The sequence shown here is derived from an EMBL/GenBank/DDBJ whole genome shotgun (WGS) entry which is preliminary data.</text>
</comment>
<gene>
    <name evidence="7" type="ORF">TrCOL_g3815</name>
</gene>
<evidence type="ECO:0000256" key="2">
    <source>
        <dbReference type="ARBA" id="ARBA00022723"/>
    </source>
</evidence>
<dbReference type="PANTHER" id="PTHR43779">
    <property type="entry name" value="DIOXYGENASE RV0097-RELATED"/>
    <property type="match status" value="1"/>
</dbReference>
<dbReference type="InterPro" id="IPR016186">
    <property type="entry name" value="C-type_lectin-like/link_sf"/>
</dbReference>
<evidence type="ECO:0000256" key="3">
    <source>
        <dbReference type="ARBA" id="ARBA00022964"/>
    </source>
</evidence>
<dbReference type="GO" id="GO:0051213">
    <property type="term" value="F:dioxygenase activity"/>
    <property type="evidence" value="ECO:0007669"/>
    <property type="project" value="UniProtKB-KW"/>
</dbReference>
<dbReference type="PROSITE" id="PS50041">
    <property type="entry name" value="C_TYPE_LECTIN_2"/>
    <property type="match status" value="1"/>
</dbReference>
<dbReference type="SUPFAM" id="SSF51197">
    <property type="entry name" value="Clavaminate synthase-like"/>
    <property type="match status" value="1"/>
</dbReference>
<evidence type="ECO:0000313" key="7">
    <source>
        <dbReference type="EMBL" id="GMI42769.1"/>
    </source>
</evidence>
<proteinExistence type="inferred from homology"/>
<reference evidence="8" key="1">
    <citation type="journal article" date="2023" name="Commun. Biol.">
        <title>Genome analysis of Parmales, the sister group of diatoms, reveals the evolutionary specialization of diatoms from phago-mixotrophs to photoautotrophs.</title>
        <authorList>
            <person name="Ban H."/>
            <person name="Sato S."/>
            <person name="Yoshikawa S."/>
            <person name="Yamada K."/>
            <person name="Nakamura Y."/>
            <person name="Ichinomiya M."/>
            <person name="Sato N."/>
            <person name="Blanc-Mathieu R."/>
            <person name="Endo H."/>
            <person name="Kuwata A."/>
            <person name="Ogata H."/>
        </authorList>
    </citation>
    <scope>NUCLEOTIDE SEQUENCE [LARGE SCALE GENOMIC DNA]</scope>
</reference>
<dbReference type="EMBL" id="BRYA01000181">
    <property type="protein sequence ID" value="GMI42769.1"/>
    <property type="molecule type" value="Genomic_DNA"/>
</dbReference>
<dbReference type="Gene3D" id="3.60.130.10">
    <property type="entry name" value="Clavaminate synthase-like"/>
    <property type="match status" value="1"/>
</dbReference>
<keyword evidence="4" id="KW-0560">Oxidoreductase</keyword>
<dbReference type="AlphaFoldDB" id="A0A9W7GC23"/>
<evidence type="ECO:0000259" key="6">
    <source>
        <dbReference type="PROSITE" id="PS50041"/>
    </source>
</evidence>
<dbReference type="PANTHER" id="PTHR43779:SF3">
    <property type="entry name" value="(3R)-3-[(CARBOXYMETHYL)AMINO]FATTY ACID OXYGENASE_DECARBOXYLASE"/>
    <property type="match status" value="1"/>
</dbReference>
<dbReference type="GO" id="GO:0046872">
    <property type="term" value="F:metal ion binding"/>
    <property type="evidence" value="ECO:0007669"/>
    <property type="project" value="UniProtKB-KW"/>
</dbReference>
<dbReference type="Gene3D" id="3.10.100.10">
    <property type="entry name" value="Mannose-Binding Protein A, subunit A"/>
    <property type="match status" value="1"/>
</dbReference>
<dbReference type="InterPro" id="IPR001304">
    <property type="entry name" value="C-type_lectin-like"/>
</dbReference>
<dbReference type="Proteomes" id="UP001165065">
    <property type="component" value="Unassembled WGS sequence"/>
</dbReference>
<dbReference type="InterPro" id="IPR003819">
    <property type="entry name" value="TauD/TfdA-like"/>
</dbReference>
<dbReference type="InterPro" id="IPR042098">
    <property type="entry name" value="TauD-like_sf"/>
</dbReference>
<keyword evidence="5" id="KW-0408">Iron</keyword>
<keyword evidence="2" id="KW-0479">Metal-binding</keyword>
<feature type="domain" description="C-type lectin" evidence="6">
    <location>
        <begin position="243"/>
        <end position="358"/>
    </location>
</feature>
<evidence type="ECO:0000256" key="4">
    <source>
        <dbReference type="ARBA" id="ARBA00023002"/>
    </source>
</evidence>
<dbReference type="OrthoDB" id="10255512at2759"/>
<evidence type="ECO:0000313" key="8">
    <source>
        <dbReference type="Proteomes" id="UP001165065"/>
    </source>
</evidence>
<sequence length="405" mass="44111">MQLFGPVVDESSHVNRRKFHGEKDPRVAVFSNNPQFGLPSVGVEGFHCDGNVMEIPHAATLLFCERTIPNADTILSPLNEVAAELILLHGKSFPFDLADVLFASSHVDNLTQPLIYPHPLTGNITMFFGLGTLSGRYHLKNGTVLSQEWTDAIVAAIDDVISRHTVNHEWVEGDMVMLDNLALAHKASSATQAENGVRILRRVTLKGTNLLQHRQEDGLESFPHRCSKTEEVCLVSLASWVGYEDGTGKFHSNAEAAGVCKAALSSDATLATLHTPHLASLARSIVEETKKPHWIMGIETAGVDRVNWGEGVTDAWDSQPYPWDHASGQPNDCDGPGTEPCIFVGPAGNWFDFACQAKIANGDEDKVTPGPEITWDGSRAMYNIHPLCAVPVPKKGLNNADNEEL</sequence>
<evidence type="ECO:0000256" key="5">
    <source>
        <dbReference type="ARBA" id="ARBA00023004"/>
    </source>
</evidence>
<organism evidence="7 8">
    <name type="scientific">Triparma columacea</name>
    <dbReference type="NCBI Taxonomy" id="722753"/>
    <lineage>
        <taxon>Eukaryota</taxon>
        <taxon>Sar</taxon>
        <taxon>Stramenopiles</taxon>
        <taxon>Ochrophyta</taxon>
        <taxon>Bolidophyceae</taxon>
        <taxon>Parmales</taxon>
        <taxon>Triparmaceae</taxon>
        <taxon>Triparma</taxon>
    </lineage>
</organism>
<protein>
    <recommendedName>
        <fullName evidence="6">C-type lectin domain-containing protein</fullName>
    </recommendedName>
</protein>
<keyword evidence="3" id="KW-0223">Dioxygenase</keyword>
<name>A0A9W7GC23_9STRA</name>
<accession>A0A9W7GC23</accession>
<comment type="similarity">
    <text evidence="1">Belongs to the TfdA dioxygenase family.</text>
</comment>
<keyword evidence="8" id="KW-1185">Reference proteome</keyword>
<evidence type="ECO:0000256" key="1">
    <source>
        <dbReference type="ARBA" id="ARBA00005896"/>
    </source>
</evidence>